<accession>A0A3B3Q4L8</accession>
<keyword evidence="12" id="KW-1015">Disulfide bond</keyword>
<feature type="disulfide bond" evidence="12">
    <location>
        <begin position="118"/>
        <end position="145"/>
    </location>
</feature>
<evidence type="ECO:0000256" key="4">
    <source>
        <dbReference type="ARBA" id="ARBA00022692"/>
    </source>
</evidence>
<evidence type="ECO:0000256" key="15">
    <source>
        <dbReference type="SAM" id="MobiDB-lite"/>
    </source>
</evidence>
<evidence type="ECO:0000256" key="6">
    <source>
        <dbReference type="ARBA" id="ARBA00023065"/>
    </source>
</evidence>
<dbReference type="InterPro" id="IPR059116">
    <property type="entry name" value="P2X_receptor"/>
</dbReference>
<dbReference type="InterPro" id="IPR027309">
    <property type="entry name" value="P2X_extracellular_dom_sf"/>
</dbReference>
<evidence type="ECO:0000256" key="13">
    <source>
        <dbReference type="PIRSR" id="PIRSR005713-3"/>
    </source>
</evidence>
<keyword evidence="5 14" id="KW-1133">Transmembrane helix</keyword>
<dbReference type="GO" id="GO:0004931">
    <property type="term" value="F:extracellularly ATP-gated monoatomic cation channel activity"/>
    <property type="evidence" value="ECO:0007669"/>
    <property type="project" value="UniProtKB-UniRule"/>
</dbReference>
<evidence type="ECO:0000256" key="12">
    <source>
        <dbReference type="PIRSR" id="PIRSR005713-2"/>
    </source>
</evidence>
<feature type="region of interest" description="Disordered" evidence="15">
    <location>
        <begin position="362"/>
        <end position="390"/>
    </location>
</feature>
<dbReference type="AlphaFoldDB" id="A0A3B3Q4L8"/>
<keyword evidence="7 10" id="KW-0472">Membrane</keyword>
<feature type="disulfide bond" evidence="12">
    <location>
        <begin position="196"/>
        <end position="206"/>
    </location>
</feature>
<reference evidence="16" key="1">
    <citation type="submission" date="2025-08" db="UniProtKB">
        <authorList>
            <consortium name="Ensembl"/>
        </authorList>
    </citation>
    <scope>IDENTIFICATION</scope>
</reference>
<dbReference type="Proteomes" id="UP000261540">
    <property type="component" value="Unplaced"/>
</dbReference>
<feature type="transmembrane region" description="Helical" evidence="14">
    <location>
        <begin position="314"/>
        <end position="336"/>
    </location>
</feature>
<dbReference type="GO" id="GO:0012505">
    <property type="term" value="C:endomembrane system"/>
    <property type="evidence" value="ECO:0007669"/>
    <property type="project" value="UniProtKB-SubCell"/>
</dbReference>
<keyword evidence="3 10" id="KW-0813">Transport</keyword>
<keyword evidence="17" id="KW-1185">Reference proteome</keyword>
<dbReference type="GO" id="GO:0033198">
    <property type="term" value="P:response to ATP"/>
    <property type="evidence" value="ECO:0007669"/>
    <property type="project" value="InterPro"/>
</dbReference>
<evidence type="ECO:0000256" key="8">
    <source>
        <dbReference type="ARBA" id="ARBA00023286"/>
    </source>
</evidence>
<dbReference type="GO" id="GO:0001614">
    <property type="term" value="F:purinergic nucleotide receptor activity"/>
    <property type="evidence" value="ECO:0007669"/>
    <property type="project" value="UniProtKB-UniRule"/>
</dbReference>
<dbReference type="PANTHER" id="PTHR10125:SF12">
    <property type="entry name" value="P2X PURINOCEPTOR 5"/>
    <property type="match status" value="1"/>
</dbReference>
<feature type="binding site" evidence="11">
    <location>
        <begin position="69"/>
        <end position="71"/>
    </location>
    <ligand>
        <name>ATP</name>
        <dbReference type="ChEBI" id="CHEBI:30616"/>
        <note>ligand shared between two neighboring subunits of the homotrimer</note>
    </ligand>
</feature>
<evidence type="ECO:0000256" key="1">
    <source>
        <dbReference type="ARBA" id="ARBA00004308"/>
    </source>
</evidence>
<dbReference type="Pfam" id="PF00864">
    <property type="entry name" value="P2X_receptor"/>
    <property type="match status" value="1"/>
</dbReference>
<feature type="transmembrane region" description="Helical" evidence="14">
    <location>
        <begin position="31"/>
        <end position="50"/>
    </location>
</feature>
<keyword evidence="6 10" id="KW-0406">Ion transport</keyword>
<comment type="subcellular location">
    <subcellularLocation>
        <location evidence="1">Endomembrane system</location>
    </subcellularLocation>
    <subcellularLocation>
        <location evidence="14">Membrane</location>
        <topology evidence="14">Multi-pass membrane protein</topology>
    </subcellularLocation>
</comment>
<feature type="binding site" evidence="11">
    <location>
        <position position="165"/>
    </location>
    <ligand>
        <name>ATP</name>
        <dbReference type="ChEBI" id="CHEBI:30616"/>
        <note>ligand shared between two neighboring subunits of the homotrimer</note>
    </ligand>
</feature>
<name>A0A3B3Q4L8_9TELE</name>
<evidence type="ECO:0000313" key="17">
    <source>
        <dbReference type="Proteomes" id="UP000261540"/>
    </source>
</evidence>
<evidence type="ECO:0000256" key="7">
    <source>
        <dbReference type="ARBA" id="ARBA00023136"/>
    </source>
</evidence>
<keyword evidence="14" id="KW-0675">Receptor</keyword>
<evidence type="ECO:0000256" key="5">
    <source>
        <dbReference type="ARBA" id="ARBA00022989"/>
    </source>
</evidence>
<dbReference type="GO" id="GO:0098794">
    <property type="term" value="C:postsynapse"/>
    <property type="evidence" value="ECO:0007669"/>
    <property type="project" value="GOC"/>
</dbReference>
<dbReference type="GO" id="GO:0005524">
    <property type="term" value="F:ATP binding"/>
    <property type="evidence" value="ECO:0007669"/>
    <property type="project" value="UniProtKB-UniRule"/>
</dbReference>
<keyword evidence="9 14" id="KW-0407">Ion channel</keyword>
<dbReference type="Gene3D" id="2.60.490.10">
    <property type="entry name" value="atp-gated p2x4 ion channel domain"/>
    <property type="match status" value="1"/>
</dbReference>
<dbReference type="PANTHER" id="PTHR10125">
    <property type="entry name" value="P2X PURINOCEPTOR"/>
    <property type="match status" value="1"/>
</dbReference>
<comment type="function">
    <text evidence="14">Receptor for ATP that acts as a ligand-gated ion channel.</text>
</comment>
<feature type="disulfide bond" evidence="12">
    <location>
        <begin position="240"/>
        <end position="247"/>
    </location>
</feature>
<dbReference type="GO" id="GO:0070588">
    <property type="term" value="P:calcium ion transmembrane transport"/>
    <property type="evidence" value="ECO:0007669"/>
    <property type="project" value="TreeGrafter"/>
</dbReference>
<keyword evidence="4 14" id="KW-0812">Transmembrane</keyword>
<reference evidence="16" key="2">
    <citation type="submission" date="2025-09" db="UniProtKB">
        <authorList>
            <consortium name="Ensembl"/>
        </authorList>
    </citation>
    <scope>IDENTIFICATION</scope>
</reference>
<dbReference type="NCBIfam" id="TIGR00863">
    <property type="entry name" value="P2X"/>
    <property type="match status" value="1"/>
</dbReference>
<dbReference type="GO" id="GO:0005886">
    <property type="term" value="C:plasma membrane"/>
    <property type="evidence" value="ECO:0007669"/>
    <property type="project" value="Ensembl"/>
</dbReference>
<feature type="binding site" evidence="11">
    <location>
        <position position="288"/>
    </location>
    <ligand>
        <name>ATP</name>
        <dbReference type="ChEBI" id="CHEBI:30616"/>
        <note>ligand shared between two neighboring subunits of the homotrimer</note>
    </ligand>
</feature>
<feature type="binding site" evidence="11">
    <location>
        <begin position="268"/>
        <end position="270"/>
    </location>
    <ligand>
        <name>ATP</name>
        <dbReference type="ChEBI" id="CHEBI:30616"/>
        <note>ligand shared between two neighboring subunits of the homotrimer</note>
    </ligand>
</feature>
<sequence>MARGGCKSVFLSVFDYKTEKYVIANNKKVGVLFRLFQLGVLVYIIGWVFLIKKGYQEREESIQSSVISKLKGINLINTTQNISRVWGPEDYVIPPQGEGVFFIVTNFIETPNQRLGYCAEVRPGIRIMSGRCLNSTGTCEIYGWCPVEANHKSMDATLMGAVNFTVYIKNFIRFPHFNFSKSNVLDTKNETYLKSCFYDKIANPYCPIFRLGDIVAWSGNDFNRMAVKGGSIAIMIEWNCDLDKDICNPEYSFTRLDHSVNSITTGYNFRYAHYYNDEAGQTYRTLYKVCGIRFDIIVNGEAGKFNIIPTVVNIGSGLAVMGAGVFICDLVLLYMMKKSTLYRERKFESVMQYDSPKCQYPLGRRKRPSDTQSAHRQMIKKKTHSSTTLKLQPPSHGFRRCSFCGASWEQKKSDTFHKTYIILNFDIPDMYNIFNN</sequence>
<keyword evidence="11" id="KW-0547">Nucleotide-binding</keyword>
<comment type="similarity">
    <text evidence="2 10 14">Belongs to the P2X receptor family.</text>
</comment>
<protein>
    <recommendedName>
        <fullName evidence="10 14">P2X purinoceptor</fullName>
    </recommendedName>
</protein>
<dbReference type="InterPro" id="IPR001429">
    <property type="entry name" value="P2X_purnocptor"/>
</dbReference>
<evidence type="ECO:0000256" key="10">
    <source>
        <dbReference type="PIRNR" id="PIRNR005713"/>
    </source>
</evidence>
<evidence type="ECO:0000256" key="9">
    <source>
        <dbReference type="ARBA" id="ARBA00023303"/>
    </source>
</evidence>
<keyword evidence="8 10" id="KW-1071">Ligand-gated ion channel</keyword>
<evidence type="ECO:0000256" key="14">
    <source>
        <dbReference type="RuleBase" id="RU000681"/>
    </source>
</evidence>
<evidence type="ECO:0000256" key="2">
    <source>
        <dbReference type="ARBA" id="ARBA00009848"/>
    </source>
</evidence>
<organism evidence="16 17">
    <name type="scientific">Paramormyrops kingsleyae</name>
    <dbReference type="NCBI Taxonomy" id="1676925"/>
    <lineage>
        <taxon>Eukaryota</taxon>
        <taxon>Metazoa</taxon>
        <taxon>Chordata</taxon>
        <taxon>Craniata</taxon>
        <taxon>Vertebrata</taxon>
        <taxon>Euteleostomi</taxon>
        <taxon>Actinopterygii</taxon>
        <taxon>Neopterygii</taxon>
        <taxon>Teleostei</taxon>
        <taxon>Osteoglossocephala</taxon>
        <taxon>Osteoglossomorpha</taxon>
        <taxon>Osteoglossiformes</taxon>
        <taxon>Mormyridae</taxon>
        <taxon>Paramormyrops</taxon>
    </lineage>
</organism>
<dbReference type="PIRSF" id="PIRSF005713">
    <property type="entry name" value="P2X_purinoceptor"/>
    <property type="match status" value="1"/>
</dbReference>
<evidence type="ECO:0000256" key="3">
    <source>
        <dbReference type="ARBA" id="ARBA00022448"/>
    </source>
</evidence>
<proteinExistence type="inferred from homology"/>
<feature type="glycosylation site" description="N-linked (GlcNAc...) asparagine" evidence="13">
    <location>
        <position position="163"/>
    </location>
</feature>
<evidence type="ECO:0000313" key="16">
    <source>
        <dbReference type="Ensembl" id="ENSPKIP00000000595.1"/>
    </source>
</evidence>
<keyword evidence="11" id="KW-0067">ATP-binding</keyword>
<dbReference type="STRING" id="1676925.ENSPKIP00000000595"/>
<dbReference type="Gene3D" id="1.10.287.940">
    <property type="entry name" value="atp-gated p2x4 ion channel"/>
    <property type="match status" value="1"/>
</dbReference>
<dbReference type="Ensembl" id="ENSPKIT00000024493.1">
    <property type="protein sequence ID" value="ENSPKIP00000000595.1"/>
    <property type="gene ID" value="ENSPKIG00000019138.1"/>
</dbReference>
<dbReference type="GeneTree" id="ENSGT01020000230351"/>
<dbReference type="PRINTS" id="PR01307">
    <property type="entry name" value="P2XRECEPTOR"/>
</dbReference>
<evidence type="ECO:0000256" key="11">
    <source>
        <dbReference type="PIRSR" id="PIRSR005713-1"/>
    </source>
</evidence>